<comment type="caution">
    <text evidence="1">The sequence shown here is derived from an EMBL/GenBank/DDBJ whole genome shotgun (WGS) entry which is preliminary data.</text>
</comment>
<protein>
    <submittedName>
        <fullName evidence="1">Uncharacterized protein</fullName>
    </submittedName>
</protein>
<name>A0ABS6F760_9FIRM</name>
<keyword evidence="2" id="KW-1185">Reference proteome</keyword>
<dbReference type="Proteomes" id="UP000787672">
    <property type="component" value="Unassembled WGS sequence"/>
</dbReference>
<evidence type="ECO:0000313" key="2">
    <source>
        <dbReference type="Proteomes" id="UP000787672"/>
    </source>
</evidence>
<organism evidence="1 2">
    <name type="scientific">Dysosmobacter acutus</name>
    <dbReference type="NCBI Taxonomy" id="2841504"/>
    <lineage>
        <taxon>Bacteria</taxon>
        <taxon>Bacillati</taxon>
        <taxon>Bacillota</taxon>
        <taxon>Clostridia</taxon>
        <taxon>Eubacteriales</taxon>
        <taxon>Oscillospiraceae</taxon>
        <taxon>Dysosmobacter</taxon>
    </lineage>
</organism>
<dbReference type="EMBL" id="JAHLQN010000001">
    <property type="protein sequence ID" value="MBU5626101.1"/>
    <property type="molecule type" value="Genomic_DNA"/>
</dbReference>
<dbReference type="RefSeq" id="WP_216559048.1">
    <property type="nucleotide sequence ID" value="NZ_JAHLQN010000001.1"/>
</dbReference>
<proteinExistence type="predicted"/>
<gene>
    <name evidence="1" type="ORF">KQI82_04085</name>
</gene>
<reference evidence="1 2" key="1">
    <citation type="submission" date="2021-06" db="EMBL/GenBank/DDBJ databases">
        <authorList>
            <person name="Sun Q."/>
            <person name="Li D."/>
        </authorList>
    </citation>
    <scope>NUCLEOTIDE SEQUENCE [LARGE SCALE GENOMIC DNA]</scope>
    <source>
        <strain evidence="1 2">MSJ-2</strain>
    </source>
</reference>
<accession>A0ABS6F760</accession>
<evidence type="ECO:0000313" key="1">
    <source>
        <dbReference type="EMBL" id="MBU5626101.1"/>
    </source>
</evidence>
<sequence length="112" mass="12911">MNVALREYVSRDLLKEFTGELSQFYQTIERSEIKQMEKHLAKLSYKIAVEIAQMHLTLASMVGLSYEDTHKLRGKAVALVNDTKGYISLDTARKYTVPLLIDEESEEEVNER</sequence>